<evidence type="ECO:0000256" key="5">
    <source>
        <dbReference type="ARBA" id="ARBA00023136"/>
    </source>
</evidence>
<evidence type="ECO:0000313" key="8">
    <source>
        <dbReference type="EMBL" id="GGF97742.1"/>
    </source>
</evidence>
<feature type="domain" description="EamA" evidence="7">
    <location>
        <begin position="3"/>
        <end position="135"/>
    </location>
</feature>
<dbReference type="Proteomes" id="UP000636949">
    <property type="component" value="Unassembled WGS sequence"/>
</dbReference>
<reference evidence="8" key="2">
    <citation type="submission" date="2020-09" db="EMBL/GenBank/DDBJ databases">
        <authorList>
            <person name="Sun Q."/>
            <person name="Zhou Y."/>
        </authorList>
    </citation>
    <scope>NUCLEOTIDE SEQUENCE</scope>
    <source>
        <strain evidence="8">CGMCC 1.15758</strain>
    </source>
</reference>
<evidence type="ECO:0000256" key="4">
    <source>
        <dbReference type="ARBA" id="ARBA00022989"/>
    </source>
</evidence>
<comment type="caution">
    <text evidence="8">The sequence shown here is derived from an EMBL/GenBank/DDBJ whole genome shotgun (WGS) entry which is preliminary data.</text>
</comment>
<accession>A0A8J2Z4S4</accession>
<feature type="transmembrane region" description="Helical" evidence="6">
    <location>
        <begin position="33"/>
        <end position="51"/>
    </location>
</feature>
<name>A0A8J2Z4S4_9GAMM</name>
<evidence type="ECO:0000256" key="6">
    <source>
        <dbReference type="SAM" id="Phobius"/>
    </source>
</evidence>
<keyword evidence="3 6" id="KW-0812">Transmembrane</keyword>
<feature type="transmembrane region" description="Helical" evidence="6">
    <location>
        <begin position="63"/>
        <end position="84"/>
    </location>
</feature>
<dbReference type="InterPro" id="IPR000620">
    <property type="entry name" value="EamA_dom"/>
</dbReference>
<feature type="transmembrane region" description="Helical" evidence="6">
    <location>
        <begin position="236"/>
        <end position="260"/>
    </location>
</feature>
<comment type="subcellular location">
    <subcellularLocation>
        <location evidence="1">Membrane</location>
        <topology evidence="1">Multi-pass membrane protein</topology>
    </subcellularLocation>
</comment>
<evidence type="ECO:0000259" key="7">
    <source>
        <dbReference type="Pfam" id="PF00892"/>
    </source>
</evidence>
<feature type="transmembrane region" description="Helical" evidence="6">
    <location>
        <begin position="183"/>
        <end position="201"/>
    </location>
</feature>
<gene>
    <name evidence="8" type="ORF">GCM10010995_13670</name>
</gene>
<feature type="transmembrane region" description="Helical" evidence="6">
    <location>
        <begin position="122"/>
        <end position="140"/>
    </location>
</feature>
<comment type="similarity">
    <text evidence="2">Belongs to the EamA transporter family.</text>
</comment>
<dbReference type="OrthoDB" id="9810556at2"/>
<dbReference type="InterPro" id="IPR050638">
    <property type="entry name" value="AA-Vitamin_Transporters"/>
</dbReference>
<proteinExistence type="inferred from homology"/>
<feature type="transmembrane region" description="Helical" evidence="6">
    <location>
        <begin position="266"/>
        <end position="288"/>
    </location>
</feature>
<dbReference type="RefSeq" id="WP_117002817.1">
    <property type="nucleotide sequence ID" value="NZ_BMJS01000013.1"/>
</dbReference>
<protein>
    <submittedName>
        <fullName evidence="8">Membrane protein</fullName>
    </submittedName>
</protein>
<evidence type="ECO:0000256" key="2">
    <source>
        <dbReference type="ARBA" id="ARBA00007362"/>
    </source>
</evidence>
<dbReference type="Pfam" id="PF00892">
    <property type="entry name" value="EamA"/>
    <property type="match status" value="2"/>
</dbReference>
<dbReference type="AlphaFoldDB" id="A0A8J2Z4S4"/>
<evidence type="ECO:0000313" key="9">
    <source>
        <dbReference type="Proteomes" id="UP000636949"/>
    </source>
</evidence>
<sequence length="297" mass="32305">MNYILLLFIGVIWGGQFVLIDFSLASYTPEQLALLRTFYAAVFLIVFCLVAKRKRYKRDLKTWSKVAAIGMLEVVIPFTLVMWGQQSVSGSMASILMGTIPFFTIILVLLTRVERATKAKFVGMLIGFIGLLVLFAPDLMTTGLSSALLPQLAIMLGALSFASALIIIRSLPNEDAFLLSRDAFIIGTIIMLGINLGNGSLQGMHFALHPFIASIILGVFCSGLVYVLYVSLIKRAGAGFCSLSNYLVPLFGSLLGVIIMGDHISINMIFACLLILLSIAVEPILSLLKRQSRANAS</sequence>
<organism evidence="8 9">
    <name type="scientific">Cysteiniphilum litorale</name>
    <dbReference type="NCBI Taxonomy" id="2056700"/>
    <lineage>
        <taxon>Bacteria</taxon>
        <taxon>Pseudomonadati</taxon>
        <taxon>Pseudomonadota</taxon>
        <taxon>Gammaproteobacteria</taxon>
        <taxon>Thiotrichales</taxon>
        <taxon>Fastidiosibacteraceae</taxon>
        <taxon>Cysteiniphilum</taxon>
    </lineage>
</organism>
<evidence type="ECO:0000256" key="3">
    <source>
        <dbReference type="ARBA" id="ARBA00022692"/>
    </source>
</evidence>
<feature type="transmembrane region" description="Helical" evidence="6">
    <location>
        <begin position="90"/>
        <end position="110"/>
    </location>
</feature>
<keyword evidence="9" id="KW-1185">Reference proteome</keyword>
<dbReference type="GO" id="GO:0016020">
    <property type="term" value="C:membrane"/>
    <property type="evidence" value="ECO:0007669"/>
    <property type="project" value="UniProtKB-SubCell"/>
</dbReference>
<keyword evidence="4 6" id="KW-1133">Transmembrane helix</keyword>
<dbReference type="PANTHER" id="PTHR32322">
    <property type="entry name" value="INNER MEMBRANE TRANSPORTER"/>
    <property type="match status" value="1"/>
</dbReference>
<feature type="transmembrane region" description="Helical" evidence="6">
    <location>
        <begin position="207"/>
        <end position="229"/>
    </location>
</feature>
<keyword evidence="5 6" id="KW-0472">Membrane</keyword>
<reference evidence="8" key="1">
    <citation type="journal article" date="2014" name="Int. J. Syst. Evol. Microbiol.">
        <title>Complete genome sequence of Corynebacterium casei LMG S-19264T (=DSM 44701T), isolated from a smear-ripened cheese.</title>
        <authorList>
            <consortium name="US DOE Joint Genome Institute (JGI-PGF)"/>
            <person name="Walter F."/>
            <person name="Albersmeier A."/>
            <person name="Kalinowski J."/>
            <person name="Ruckert C."/>
        </authorList>
    </citation>
    <scope>NUCLEOTIDE SEQUENCE</scope>
    <source>
        <strain evidence="8">CGMCC 1.15758</strain>
    </source>
</reference>
<dbReference type="SUPFAM" id="SSF103481">
    <property type="entry name" value="Multidrug resistance efflux transporter EmrE"/>
    <property type="match status" value="2"/>
</dbReference>
<feature type="transmembrane region" description="Helical" evidence="6">
    <location>
        <begin position="152"/>
        <end position="171"/>
    </location>
</feature>
<feature type="transmembrane region" description="Helical" evidence="6">
    <location>
        <begin position="5"/>
        <end position="27"/>
    </location>
</feature>
<evidence type="ECO:0000256" key="1">
    <source>
        <dbReference type="ARBA" id="ARBA00004141"/>
    </source>
</evidence>
<feature type="domain" description="EamA" evidence="7">
    <location>
        <begin position="152"/>
        <end position="280"/>
    </location>
</feature>
<dbReference type="InterPro" id="IPR037185">
    <property type="entry name" value="EmrE-like"/>
</dbReference>
<dbReference type="PANTHER" id="PTHR32322:SF2">
    <property type="entry name" value="EAMA DOMAIN-CONTAINING PROTEIN"/>
    <property type="match status" value="1"/>
</dbReference>
<dbReference type="EMBL" id="BMJS01000013">
    <property type="protein sequence ID" value="GGF97742.1"/>
    <property type="molecule type" value="Genomic_DNA"/>
</dbReference>